<dbReference type="SUPFAM" id="SSF69572">
    <property type="entry name" value="Activating enzymes of the ubiquitin-like proteins"/>
    <property type="match status" value="1"/>
</dbReference>
<dbReference type="GO" id="GO:0008641">
    <property type="term" value="F:ubiquitin-like modifier activating enzyme activity"/>
    <property type="evidence" value="ECO:0007669"/>
    <property type="project" value="InterPro"/>
</dbReference>
<dbReference type="InterPro" id="IPR023214">
    <property type="entry name" value="HAD_sf"/>
</dbReference>
<keyword evidence="6" id="KW-0479">Metal-binding</keyword>
<comment type="similarity">
    <text evidence="3">In the N-terminal section; belongs to the glycosyltransferase 20 family.</text>
</comment>
<dbReference type="NCBIfam" id="TIGR00685">
    <property type="entry name" value="T6PP"/>
    <property type="match status" value="1"/>
</dbReference>
<dbReference type="SUPFAM" id="SSF53756">
    <property type="entry name" value="UDP-Glycosyltransferase/glycogen phosphorylase"/>
    <property type="match status" value="1"/>
</dbReference>
<dbReference type="InterPro" id="IPR011992">
    <property type="entry name" value="EF-hand-dom_pair"/>
</dbReference>
<dbReference type="InterPro" id="IPR000594">
    <property type="entry name" value="ThiF_NAD_FAD-bd"/>
</dbReference>
<feature type="coiled-coil region" evidence="11">
    <location>
        <begin position="1913"/>
        <end position="2027"/>
    </location>
</feature>
<evidence type="ECO:0000256" key="5">
    <source>
        <dbReference type="ARBA" id="ARBA00016279"/>
    </source>
</evidence>
<dbReference type="Pfam" id="PF25087">
    <property type="entry name" value="GMPPB_C"/>
    <property type="match status" value="1"/>
</dbReference>
<evidence type="ECO:0000256" key="7">
    <source>
        <dbReference type="ARBA" id="ARBA00022741"/>
    </source>
</evidence>
<dbReference type="Gene3D" id="2.160.10.10">
    <property type="entry name" value="Hexapeptide repeat proteins"/>
    <property type="match status" value="1"/>
</dbReference>
<dbReference type="GO" id="GO:0005992">
    <property type="term" value="P:trehalose biosynthetic process"/>
    <property type="evidence" value="ECO:0007669"/>
    <property type="project" value="InterPro"/>
</dbReference>
<dbReference type="InterPro" id="IPR001830">
    <property type="entry name" value="Glyco_trans_20"/>
</dbReference>
<dbReference type="Pfam" id="PF00899">
    <property type="entry name" value="ThiF"/>
    <property type="match status" value="1"/>
</dbReference>
<dbReference type="InterPro" id="IPR029044">
    <property type="entry name" value="Nucleotide-diphossugar_trans"/>
</dbReference>
<dbReference type="Pfam" id="PF00982">
    <property type="entry name" value="Glyco_transf_20"/>
    <property type="match status" value="1"/>
</dbReference>
<keyword evidence="8" id="KW-0833">Ubl conjugation pathway</keyword>
<dbReference type="FunFam" id="3.40.50.2000:FF:000113">
    <property type="entry name" value="Alpha,alpha-trehalose-phosphate synthase"/>
    <property type="match status" value="1"/>
</dbReference>
<accession>A0A1B0CHY7</accession>
<dbReference type="Pfam" id="PF00483">
    <property type="entry name" value="NTP_transferase"/>
    <property type="match status" value="1"/>
</dbReference>
<dbReference type="PANTHER" id="PTHR10788">
    <property type="entry name" value="TREHALOSE-6-PHOSPHATE SYNTHASE"/>
    <property type="match status" value="1"/>
</dbReference>
<dbReference type="InterPro" id="IPR036412">
    <property type="entry name" value="HAD-like_sf"/>
</dbReference>
<dbReference type="VEuPathDB" id="VectorBase:LLONM1_008141"/>
<dbReference type="CDD" id="cd00757">
    <property type="entry name" value="ThiF_MoeB_HesA_family"/>
    <property type="match status" value="1"/>
</dbReference>
<evidence type="ECO:0000256" key="2">
    <source>
        <dbReference type="ARBA" id="ARBA00005339"/>
    </source>
</evidence>
<dbReference type="EMBL" id="AJWK01012909">
    <property type="status" value="NOT_ANNOTATED_CDS"/>
    <property type="molecule type" value="Genomic_DNA"/>
</dbReference>
<dbReference type="InterPro" id="IPR035985">
    <property type="entry name" value="Ubiquitin-activating_enz"/>
</dbReference>
<feature type="compositionally biased region" description="Low complexity" evidence="12">
    <location>
        <begin position="1685"/>
        <end position="1701"/>
    </location>
</feature>
<evidence type="ECO:0000313" key="14">
    <source>
        <dbReference type="EnsemblMetazoa" id="LLOJ004049-PA"/>
    </source>
</evidence>
<evidence type="ECO:0000256" key="6">
    <source>
        <dbReference type="ARBA" id="ARBA00022723"/>
    </source>
</evidence>
<feature type="coiled-coil region" evidence="11">
    <location>
        <begin position="2105"/>
        <end position="2272"/>
    </location>
</feature>
<sequence>MPELSPEVFVTDTACSKSSLIVVSNRLPFVLKTNPETKALERKPSAGGLVTAVCPVVIQGKGLWVGWSGIHMKDDDVVIPESDPNDHTPTAGLKSSQVVCVNMDPLIFDSYYNGCCNGTFWPLFHSMPGRAVFSADHWRSYVTTNKQFARRTIEALERCHANQRENAGTPIVWIHDYHLMLAANWVREAAEEKGLAFQLAFFLHIPFPPWDIFRLLPWSDEILQGMLGCDMVGFHIRDYCLNFVDCCQRSLGCRVDRKNLLVEHGGRSVRIRPLPIGIPFERFVELATSAKRVIKTKQQVILGVDRLDYTKGLVNRLKAFELLLEKHPEHLGNVNLLQISVPSRTDVREYQELKEEMDQLVGRINGRFTTPNWSPIRYIYGCVGQDELAAFYRDASVALVTPLRDGMNLVAKEFVACQINDSPGVLIVSPFAGAGEMMHEALLCNPYEIDDAAEVIHRALTMPEDERKLRMSRLRRREMENDVNHWMRCFLKAMGSLEEDDIGTTSMQPVSIDDFDESLLSYIGYNHKLALLLDYDGTLAPIAPHPDLAILPPETKNVLLRLSNHSDVHIAIVSGRNVDNVRQMVGIEGITYAGSHGLEIIHPDGSKFVHPMPIEFEDKVSLLLKELQDSVCGDGAWVENKGALLTFHYRETPVELRSTMVEKARLIIKKFGFLAHDAHCALEAKPPVQWNKGRASIYILRTAFGVDWTERMKIIYAGDDATDEDAMQALKGIAMTFRVTSSHIVKTSAQRRLPSTDSVLTMLKWVERHFMRRKPRANSLTYKSPQKGTRFRPLSLDVPKPLFPIVGRPIIQHHIEACVSMKEVKEILIIGYYPSAQMSHFISDMQNLYDINIRYLQEFTALGTAGGMYHFRDQIRAGNPSAFFVLNGDVCADFPLQELYDFHKSRGADALISIMSTEATKQQSLHYGCLVLDKQTGVVNHYVEKPSSFISSFINCGVYVCTTDVFPMMATIFHSKEQDYAGLNNISNKDQGHMQWEQEILMPLAGTGKLFALPVTNWWSQIKTAGSAIYANRHYLELYRHTRPERLANSDLKSVNGSVCCTIFPDVYIHPSASVHPDATLGPNVSVGAGVTIGAGVRIRESIILDNAVVNDHTLILHSIVGRGSVVGAWARVEGTPSDPDPNKPFAKMDNLPLFNNDGRLNPSITILGCCVTVPSEMILLNSIVLPHKELNRSFKNEIIFIEELQEKVATLESELQRHKNAGGRGKIEKMSAEVVDSNPYSRLMALQRMGIVTEYERIRGKSVAVVGVGGVGSVTADMLTRCGIGKLILFDYDKVELANMNRLFYTPDQAGLSKVEAAARTLSFINPDVEILTNNYNITLVEHFDQFMSTISTGGIDGKSPVDLVLSCVDNFEARMAINTACNELNLNWYESGVSENAVSGHIQLIKPGETACFACAPPLIVAENIDEKTLKRDGVCAASLPTTMGIVAGLLVQNALKYLLGFGEVSDYLGYSALNDFFPKITLRPNKTCEDRFCIQRQKEFELKPKPEAPVVEEASNEPLHEDNEFGIEIINESVEEKTASQSQGQGLRYAYERMESDKYEQKLYQMFSSYDTEESNTLNREELTKLCITLELRDAGASLIADLFPEGATKTEKRVSYGAFKEALLKFLGNEMPVNSYESEATNDSHEVETSSSSIPLSPGREVSPKCIVGTKKYGRRSRPTSANLSSSSLSESDNEASPETTTGSTAKVKEVQKSASQTDVVHHKRVIGSKLKRCASLPAQRNRHEHTKSLQTQLEVVQSIDFSPESDVVPFDVIVDMWENAGVLQAANHLANLGFSGRQINISDLTASIDHELQVMRENAAAIPLLRASLVLHKAEVNGLQVALRQLASENQKLHSDNQSANQRAVLLAQEIDERHANIENSTRSEIRALEQRHAETVRELTLQMTKDREHLAALNTKLEERIKYLENEQTRLKNENSALKSENCAFESEQTKYQGVIAELTATNQKLNAEIVELGQRQDHSEAECEEVQMLMQKISLVQKENVDLRDKNDELCAEIESVSMELKRMRGSKSVSKSPDGEIDEDAVDGGGEDVELNVANTLAIKRRGDSPSKRINEESPRLGKFRKYSDDSADLSDNPAEWAALNMELEQAEKKIEEVQDTTEEMKEQPEVANVETKADEEDVVKLRERVAELEASLELMRKEFEDLEDYWQGKLTTERQMFEEEQTQCDEKLAELLQKMMEYEEQFKTDKSNSGRLTPIEEKDNLEQQYAELESEINELKMKNSSLLAEKTDEITELKNQIKTLMESSNATWNTSTQFEGHDDASSASSPMNYLWNQSTIHAPARDYHNPNWHQEGEKKKPPATGIECLTTTETSTWAFSPEKAPAISPIQKPKRHTDAEDAARKTEMDEGNASVKSGGASSHSGASTYNIRTNASPDEFKNEIQELVAIKNHLEEEIKDITYKRDCLLMEVQQLSYVKPTRTEAAKMANVNLQARIQHLEQKNRQLQTVLKQQQHYAETIMHQTWQQQRSEISELRNRLEAQTIIITEQAQRLANADILVKDLYIENSHLTSNMQRLEQQNSRNAYLYQYSAPGSKLP</sequence>
<dbReference type="GO" id="GO:0003825">
    <property type="term" value="F:alpha,alpha-trehalose-phosphate synthase (UDP-forming) activity"/>
    <property type="evidence" value="ECO:0007669"/>
    <property type="project" value="TreeGrafter"/>
</dbReference>
<dbReference type="Gene3D" id="3.30.70.1020">
    <property type="entry name" value="Trehalose-6-phosphate phosphatase related protein, domain 2"/>
    <property type="match status" value="1"/>
</dbReference>
<evidence type="ECO:0000256" key="4">
    <source>
        <dbReference type="ARBA" id="ARBA00006330"/>
    </source>
</evidence>
<feature type="compositionally biased region" description="Basic and acidic residues" evidence="12">
    <location>
        <begin position="2310"/>
        <end position="2325"/>
    </location>
</feature>
<reference evidence="14" key="1">
    <citation type="submission" date="2020-05" db="UniProtKB">
        <authorList>
            <consortium name="EnsemblMetazoa"/>
        </authorList>
    </citation>
    <scope>IDENTIFICATION</scope>
    <source>
        <strain evidence="14">Jacobina</strain>
    </source>
</reference>
<feature type="coiled-coil region" evidence="11">
    <location>
        <begin position="2409"/>
        <end position="2546"/>
    </location>
</feature>
<evidence type="ECO:0000256" key="10">
    <source>
        <dbReference type="ARBA" id="ARBA00022840"/>
    </source>
</evidence>
<dbReference type="Gene3D" id="3.40.50.1000">
    <property type="entry name" value="HAD superfamily/HAD-like"/>
    <property type="match status" value="1"/>
</dbReference>
<dbReference type="VEuPathDB" id="VectorBase:LLONM1_010658"/>
<evidence type="ECO:0000256" key="3">
    <source>
        <dbReference type="ARBA" id="ARBA00005409"/>
    </source>
</evidence>
<dbReference type="Gene3D" id="3.90.550.10">
    <property type="entry name" value="Spore Coat Polysaccharide Biosynthesis Protein SpsA, Chain A"/>
    <property type="match status" value="1"/>
</dbReference>
<dbReference type="SUPFAM" id="SSF47473">
    <property type="entry name" value="EF-hand"/>
    <property type="match status" value="1"/>
</dbReference>
<name>A0A1B0CHY7_LUTLO</name>
<evidence type="ECO:0000256" key="11">
    <source>
        <dbReference type="SAM" id="Coils"/>
    </source>
</evidence>
<feature type="region of interest" description="Disordered" evidence="12">
    <location>
        <begin position="1640"/>
        <end position="1723"/>
    </location>
</feature>
<proteinExistence type="inferred from homology"/>
<dbReference type="GO" id="GO:0005829">
    <property type="term" value="C:cytosol"/>
    <property type="evidence" value="ECO:0007669"/>
    <property type="project" value="TreeGrafter"/>
</dbReference>
<dbReference type="SUPFAM" id="SSF56784">
    <property type="entry name" value="HAD-like"/>
    <property type="match status" value="1"/>
</dbReference>
<dbReference type="InterPro" id="IPR029752">
    <property type="entry name" value="D-isomer_DH_CS1"/>
</dbReference>
<keyword evidence="9" id="KW-0862">Zinc</keyword>
<keyword evidence="7" id="KW-0547">Nucleotide-binding</keyword>
<dbReference type="SUPFAM" id="SSF53448">
    <property type="entry name" value="Nucleotide-diphospho-sugar transferases"/>
    <property type="match status" value="1"/>
</dbReference>
<dbReference type="PROSITE" id="PS00065">
    <property type="entry name" value="D_2_HYDROXYACID_DH_1"/>
    <property type="match status" value="1"/>
</dbReference>
<dbReference type="NCBIfam" id="TIGR01484">
    <property type="entry name" value="HAD-SF-IIB"/>
    <property type="match status" value="1"/>
</dbReference>
<feature type="region of interest" description="Disordered" evidence="12">
    <location>
        <begin position="2339"/>
        <end position="2399"/>
    </location>
</feature>
<protein>
    <recommendedName>
        <fullName evidence="5">Ubiquitin-like modifier-activating enzyme 5</fullName>
    </recommendedName>
</protein>
<keyword evidence="10" id="KW-0067">ATP-binding</keyword>
<feature type="compositionally biased region" description="Acidic residues" evidence="12">
    <location>
        <begin position="2043"/>
        <end position="2054"/>
    </location>
</feature>
<dbReference type="GO" id="GO:0005509">
    <property type="term" value="F:calcium ion binding"/>
    <property type="evidence" value="ECO:0007669"/>
    <property type="project" value="InterPro"/>
</dbReference>
<dbReference type="EMBL" id="AJWK01012908">
    <property type="status" value="NOT_ANNOTATED_CDS"/>
    <property type="molecule type" value="Genomic_DNA"/>
</dbReference>
<evidence type="ECO:0000313" key="15">
    <source>
        <dbReference type="Proteomes" id="UP000092461"/>
    </source>
</evidence>
<evidence type="ECO:0000259" key="13">
    <source>
        <dbReference type="PROSITE" id="PS50222"/>
    </source>
</evidence>
<dbReference type="Gene3D" id="1.10.287.1490">
    <property type="match status" value="1"/>
</dbReference>
<dbReference type="EMBL" id="AJWK01012907">
    <property type="status" value="NOT_ANNOTATED_CDS"/>
    <property type="molecule type" value="Genomic_DNA"/>
</dbReference>
<dbReference type="Gene3D" id="3.40.50.720">
    <property type="entry name" value="NAD(P)-binding Rossmann-like Domain"/>
    <property type="match status" value="1"/>
</dbReference>
<feature type="compositionally biased region" description="Basic and acidic residues" evidence="12">
    <location>
        <begin position="2361"/>
        <end position="2373"/>
    </location>
</feature>
<dbReference type="VEuPathDB" id="VectorBase:LLOJ004049"/>
<organism evidence="14 15">
    <name type="scientific">Lutzomyia longipalpis</name>
    <name type="common">Sand fly</name>
    <dbReference type="NCBI Taxonomy" id="7200"/>
    <lineage>
        <taxon>Eukaryota</taxon>
        <taxon>Metazoa</taxon>
        <taxon>Ecdysozoa</taxon>
        <taxon>Arthropoda</taxon>
        <taxon>Hexapoda</taxon>
        <taxon>Insecta</taxon>
        <taxon>Pterygota</taxon>
        <taxon>Neoptera</taxon>
        <taxon>Endopterygota</taxon>
        <taxon>Diptera</taxon>
        <taxon>Nematocera</taxon>
        <taxon>Psychodoidea</taxon>
        <taxon>Psychodidae</taxon>
        <taxon>Lutzomyia</taxon>
        <taxon>Lutzomyia</taxon>
    </lineage>
</organism>
<dbReference type="FunFam" id="3.40.50.2000:FF:000150">
    <property type="entry name" value="Trehalose-6-phosphate synthase"/>
    <property type="match status" value="1"/>
</dbReference>
<feature type="region of interest" description="Disordered" evidence="12">
    <location>
        <begin position="2310"/>
        <end position="2329"/>
    </location>
</feature>
<comment type="similarity">
    <text evidence="2">Belongs to the ubiquitin-activating E1 family. UBA5 subfamily.</text>
</comment>
<dbReference type="CDD" id="cd01627">
    <property type="entry name" value="HAD_TPP"/>
    <property type="match status" value="1"/>
</dbReference>
<dbReference type="FunFam" id="3.40.50.1000:FF:000324">
    <property type="entry name" value="Putative Alpha,alpha-trehalose-phosphate synthase"/>
    <property type="match status" value="1"/>
</dbReference>
<dbReference type="GO" id="GO:0004805">
    <property type="term" value="F:trehalose-phosphatase activity"/>
    <property type="evidence" value="ECO:0007669"/>
    <property type="project" value="TreeGrafter"/>
</dbReference>
<dbReference type="InterPro" id="IPR056729">
    <property type="entry name" value="GMPPB_C"/>
</dbReference>
<feature type="domain" description="EF-hand" evidence="13">
    <location>
        <begin position="1561"/>
        <end position="1596"/>
    </location>
</feature>
<evidence type="ECO:0000256" key="12">
    <source>
        <dbReference type="SAM" id="MobiDB-lite"/>
    </source>
</evidence>
<dbReference type="InterPro" id="IPR003337">
    <property type="entry name" value="Trehalose_PPase"/>
</dbReference>
<dbReference type="PROSITE" id="PS50222">
    <property type="entry name" value="EF_HAND_2"/>
    <property type="match status" value="1"/>
</dbReference>
<dbReference type="CDD" id="cd03788">
    <property type="entry name" value="GT20_TPS"/>
    <property type="match status" value="1"/>
</dbReference>
<dbReference type="InterPro" id="IPR005835">
    <property type="entry name" value="NTP_transferase_dom"/>
</dbReference>
<feature type="compositionally biased region" description="Low complexity" evidence="12">
    <location>
        <begin position="2378"/>
        <end position="2392"/>
    </location>
</feature>
<dbReference type="InterPro" id="IPR002048">
    <property type="entry name" value="EF_hand_dom"/>
</dbReference>
<dbReference type="Gene3D" id="3.40.50.2000">
    <property type="entry name" value="Glycogen Phosphorylase B"/>
    <property type="match status" value="2"/>
</dbReference>
<dbReference type="FunFam" id="3.40.50.720:FF:000066">
    <property type="entry name" value="Putative ubiquitin-like modifier-activating enzyme 5"/>
    <property type="match status" value="1"/>
</dbReference>
<dbReference type="Pfam" id="PF02358">
    <property type="entry name" value="Trehalose_PPase"/>
    <property type="match status" value="1"/>
</dbReference>
<dbReference type="GO" id="GO:0005524">
    <property type="term" value="F:ATP binding"/>
    <property type="evidence" value="ECO:0007669"/>
    <property type="project" value="UniProtKB-KW"/>
</dbReference>
<feature type="region of interest" description="Disordered" evidence="12">
    <location>
        <begin position="2032"/>
        <end position="2054"/>
    </location>
</feature>
<dbReference type="InterPro" id="IPR006379">
    <property type="entry name" value="HAD-SF_hydro_IIB"/>
</dbReference>
<evidence type="ECO:0000256" key="8">
    <source>
        <dbReference type="ARBA" id="ARBA00022786"/>
    </source>
</evidence>
<dbReference type="PANTHER" id="PTHR10788:SF106">
    <property type="entry name" value="BCDNA.GH08860"/>
    <property type="match status" value="1"/>
</dbReference>
<dbReference type="VEuPathDB" id="VectorBase:LLONM1_006006"/>
<dbReference type="EnsemblMetazoa" id="LLOJ004049-RA">
    <property type="protein sequence ID" value="LLOJ004049-PA"/>
    <property type="gene ID" value="LLOJ004049"/>
</dbReference>
<keyword evidence="11" id="KW-0175">Coiled coil</keyword>
<evidence type="ECO:0000256" key="1">
    <source>
        <dbReference type="ARBA" id="ARBA00003700"/>
    </source>
</evidence>
<comment type="function">
    <text evidence="1">E1-like enzyme which activates UFM1.</text>
</comment>
<comment type="similarity">
    <text evidence="4">In the C-terminal section; belongs to the trehalose phosphatase family.</text>
</comment>
<keyword evidence="15" id="KW-1185">Reference proteome</keyword>
<dbReference type="Proteomes" id="UP000092461">
    <property type="component" value="Unassembled WGS sequence"/>
</dbReference>
<dbReference type="CDD" id="cd06428">
    <property type="entry name" value="M1P_guanylylT_A_like_N"/>
    <property type="match status" value="1"/>
</dbReference>
<evidence type="ECO:0000256" key="9">
    <source>
        <dbReference type="ARBA" id="ARBA00022833"/>
    </source>
</evidence>